<dbReference type="EMBL" id="JACDZE010000005">
    <property type="protein sequence ID" value="MBA5630580.1"/>
    <property type="molecule type" value="Genomic_DNA"/>
</dbReference>
<keyword evidence="2" id="KW-0238">DNA-binding</keyword>
<feature type="transmembrane region" description="Helical" evidence="4">
    <location>
        <begin position="69"/>
        <end position="88"/>
    </location>
</feature>
<gene>
    <name evidence="6" type="ORF">HU137_12440</name>
</gene>
<dbReference type="InterPro" id="IPR018060">
    <property type="entry name" value="HTH_AraC"/>
</dbReference>
<dbReference type="AlphaFoldDB" id="A0A838ZUB4"/>
<feature type="transmembrane region" description="Helical" evidence="4">
    <location>
        <begin position="213"/>
        <end position="236"/>
    </location>
</feature>
<dbReference type="PRINTS" id="PR00032">
    <property type="entry name" value="HTHARAC"/>
</dbReference>
<keyword evidence="4" id="KW-0472">Membrane</keyword>
<evidence type="ECO:0000313" key="6">
    <source>
        <dbReference type="EMBL" id="MBA5630580.1"/>
    </source>
</evidence>
<comment type="caution">
    <text evidence="6">The sequence shown here is derived from an EMBL/GenBank/DDBJ whole genome shotgun (WGS) entry which is preliminary data.</text>
</comment>
<keyword evidence="3" id="KW-0804">Transcription</keyword>
<evidence type="ECO:0000259" key="5">
    <source>
        <dbReference type="PROSITE" id="PS01124"/>
    </source>
</evidence>
<feature type="transmembrane region" description="Helical" evidence="4">
    <location>
        <begin position="138"/>
        <end position="159"/>
    </location>
</feature>
<evidence type="ECO:0000256" key="1">
    <source>
        <dbReference type="ARBA" id="ARBA00023015"/>
    </source>
</evidence>
<feature type="transmembrane region" description="Helical" evidence="4">
    <location>
        <begin position="180"/>
        <end position="201"/>
    </location>
</feature>
<dbReference type="Proteomes" id="UP000552241">
    <property type="component" value="Unassembled WGS sequence"/>
</dbReference>
<dbReference type="InterPro" id="IPR009057">
    <property type="entry name" value="Homeodomain-like_sf"/>
</dbReference>
<evidence type="ECO:0000313" key="7">
    <source>
        <dbReference type="Proteomes" id="UP000552241"/>
    </source>
</evidence>
<dbReference type="RefSeq" id="WP_182044186.1">
    <property type="nucleotide sequence ID" value="NZ_JACDZE010000005.1"/>
</dbReference>
<proteinExistence type="predicted"/>
<evidence type="ECO:0000256" key="4">
    <source>
        <dbReference type="SAM" id="Phobius"/>
    </source>
</evidence>
<dbReference type="SMART" id="SM00342">
    <property type="entry name" value="HTH_ARAC"/>
    <property type="match status" value="1"/>
</dbReference>
<reference evidence="6 7" key="1">
    <citation type="submission" date="2020-07" db="EMBL/GenBank/DDBJ databases">
        <title>Moheibacter lacus sp. nov., a member of the family Flavobacteriaceae isolated from freshwater lake sediment.</title>
        <authorList>
            <person name="Liu Y."/>
        </authorList>
    </citation>
    <scope>NUCLEOTIDE SEQUENCE [LARGE SCALE GENOMIC DNA]</scope>
    <source>
        <strain evidence="6 7">BDHS18</strain>
    </source>
</reference>
<dbReference type="PROSITE" id="PS00041">
    <property type="entry name" value="HTH_ARAC_FAMILY_1"/>
    <property type="match status" value="1"/>
</dbReference>
<name>A0A838ZUB4_9FLAO</name>
<evidence type="ECO:0000256" key="3">
    <source>
        <dbReference type="ARBA" id="ARBA00023163"/>
    </source>
</evidence>
<dbReference type="PANTHER" id="PTHR43280:SF29">
    <property type="entry name" value="ARAC-FAMILY TRANSCRIPTIONAL REGULATOR"/>
    <property type="match status" value="1"/>
</dbReference>
<feature type="transmembrane region" description="Helical" evidence="4">
    <location>
        <begin position="100"/>
        <end position="118"/>
    </location>
</feature>
<keyword evidence="7" id="KW-1185">Reference proteome</keyword>
<dbReference type="GO" id="GO:0003700">
    <property type="term" value="F:DNA-binding transcription factor activity"/>
    <property type="evidence" value="ECO:0007669"/>
    <property type="project" value="InterPro"/>
</dbReference>
<dbReference type="Gene3D" id="1.10.10.60">
    <property type="entry name" value="Homeodomain-like"/>
    <property type="match status" value="2"/>
</dbReference>
<keyword evidence="1" id="KW-0805">Transcription regulation</keyword>
<dbReference type="InterPro" id="IPR020449">
    <property type="entry name" value="Tscrpt_reg_AraC-type_HTH"/>
</dbReference>
<keyword evidence="4" id="KW-0812">Transmembrane</keyword>
<organism evidence="6 7">
    <name type="scientific">Moheibacter lacus</name>
    <dbReference type="NCBI Taxonomy" id="2745851"/>
    <lineage>
        <taxon>Bacteria</taxon>
        <taxon>Pseudomonadati</taxon>
        <taxon>Bacteroidota</taxon>
        <taxon>Flavobacteriia</taxon>
        <taxon>Flavobacteriales</taxon>
        <taxon>Weeksellaceae</taxon>
        <taxon>Moheibacter</taxon>
    </lineage>
</organism>
<feature type="domain" description="HTH araC/xylS-type" evidence="5">
    <location>
        <begin position="277"/>
        <end position="373"/>
    </location>
</feature>
<feature type="transmembrane region" description="Helical" evidence="4">
    <location>
        <begin position="38"/>
        <end position="63"/>
    </location>
</feature>
<accession>A0A838ZUB4</accession>
<protein>
    <submittedName>
        <fullName evidence="6">Helix-turn-helix transcriptional regulator</fullName>
    </submittedName>
</protein>
<feature type="transmembrane region" description="Helical" evidence="4">
    <location>
        <begin position="6"/>
        <end position="26"/>
    </location>
</feature>
<dbReference type="GO" id="GO:0043565">
    <property type="term" value="F:sequence-specific DNA binding"/>
    <property type="evidence" value="ECO:0007669"/>
    <property type="project" value="InterPro"/>
</dbReference>
<dbReference type="SUPFAM" id="SSF46689">
    <property type="entry name" value="Homeodomain-like"/>
    <property type="match status" value="1"/>
</dbReference>
<dbReference type="PROSITE" id="PS01124">
    <property type="entry name" value="HTH_ARAC_FAMILY_2"/>
    <property type="match status" value="1"/>
</dbReference>
<dbReference type="PANTHER" id="PTHR43280">
    <property type="entry name" value="ARAC-FAMILY TRANSCRIPTIONAL REGULATOR"/>
    <property type="match status" value="1"/>
</dbReference>
<keyword evidence="4" id="KW-1133">Transmembrane helix</keyword>
<dbReference type="InterPro" id="IPR018062">
    <property type="entry name" value="HTH_AraC-typ_CS"/>
</dbReference>
<sequence length="375" mass="43995">MQISFLQILMLLGAFQGFIFSGFAFFSNKFKSRSNLFLGLLILTFSYNILQNFLIISGILNQFNYFETFHIPLSSVFLVLFYLYVLYFLHPNLKNRKSHFLLFVPFLIALLESILEKIGFATKLFDQRDIIYFNYFRIGFEIFNVIFSLILILASFRLIQNYERNRIVKSNKHPKMVVRWLKTISFILLVLCLYWPIPLYFEINHDLETSELYFYPLWLGLAVTIYTLGHIGLYQYGVVQEQKSIRNYSNNQTIAIHVEVENSKNENVEAFENYIKIEKNYQNPDLSLELVADELGINKSYLSRIINNEIGKSFTDYVNEMRVEEAKIYLANPDFKNYTLLAIGLEAGFNSKSVFNAAFKKFTGMTPSEYRNSIK</sequence>
<evidence type="ECO:0000256" key="2">
    <source>
        <dbReference type="ARBA" id="ARBA00023125"/>
    </source>
</evidence>
<dbReference type="Pfam" id="PF12833">
    <property type="entry name" value="HTH_18"/>
    <property type="match status" value="1"/>
</dbReference>